<evidence type="ECO:0000259" key="2">
    <source>
        <dbReference type="Pfam" id="PF06724"/>
    </source>
</evidence>
<keyword evidence="4" id="KW-1185">Reference proteome</keyword>
<dbReference type="RefSeq" id="WP_099303825.1">
    <property type="nucleotide sequence ID" value="NZ_PDVP01000001.1"/>
</dbReference>
<dbReference type="Pfam" id="PF06724">
    <property type="entry name" value="DUF1206"/>
    <property type="match status" value="2"/>
</dbReference>
<keyword evidence="1" id="KW-0812">Transmembrane</keyword>
<evidence type="ECO:0000313" key="3">
    <source>
        <dbReference type="EMBL" id="PHP69095.1"/>
    </source>
</evidence>
<feature type="transmembrane region" description="Helical" evidence="1">
    <location>
        <begin position="98"/>
        <end position="121"/>
    </location>
</feature>
<dbReference type="EMBL" id="PDVP01000001">
    <property type="protein sequence ID" value="PHP69095.1"/>
    <property type="molecule type" value="Genomic_DNA"/>
</dbReference>
<feature type="transmembrane region" description="Helical" evidence="1">
    <location>
        <begin position="141"/>
        <end position="162"/>
    </location>
</feature>
<proteinExistence type="predicted"/>
<feature type="domain" description="DUF1206" evidence="2">
    <location>
        <begin position="17"/>
        <end position="82"/>
    </location>
</feature>
<keyword evidence="1" id="KW-1133">Transmembrane helix</keyword>
<gene>
    <name evidence="3" type="ORF">CSC94_03740</name>
</gene>
<feature type="transmembrane region" description="Helical" evidence="1">
    <location>
        <begin position="232"/>
        <end position="253"/>
    </location>
</feature>
<dbReference type="InterPro" id="IPR009597">
    <property type="entry name" value="DUF1206"/>
</dbReference>
<dbReference type="Proteomes" id="UP000221168">
    <property type="component" value="Unassembled WGS sequence"/>
</dbReference>
<evidence type="ECO:0000256" key="1">
    <source>
        <dbReference type="SAM" id="Phobius"/>
    </source>
</evidence>
<feature type="domain" description="DUF1206" evidence="2">
    <location>
        <begin position="190"/>
        <end position="258"/>
    </location>
</feature>
<feature type="transmembrane region" description="Helical" evidence="1">
    <location>
        <begin position="56"/>
        <end position="77"/>
    </location>
</feature>
<name>A0A2G1QUD6_9HYPH</name>
<organism evidence="3 4">
    <name type="scientific">Zhengella mangrovi</name>
    <dbReference type="NCBI Taxonomy" id="1982044"/>
    <lineage>
        <taxon>Bacteria</taxon>
        <taxon>Pseudomonadati</taxon>
        <taxon>Pseudomonadota</taxon>
        <taxon>Alphaproteobacteria</taxon>
        <taxon>Hyphomicrobiales</taxon>
        <taxon>Notoacmeibacteraceae</taxon>
        <taxon>Zhengella</taxon>
    </lineage>
</organism>
<protein>
    <recommendedName>
        <fullName evidence="2">DUF1206 domain-containing protein</fullName>
    </recommendedName>
</protein>
<dbReference type="OrthoDB" id="5702018at2"/>
<sequence>MTTARPRKWLRMLARWGYAARGIVYLVIGSLAVLSAFGSAEETGTKGALRTLTEQGFGGLILLGLAVGLLSHAAWRLMQSLFDADNLGHGGRGLAVRAGLLVSALSYGALALYAFSLAGIASSGSGGGGSGATRLLVHLTGSWGGTIILSAVFAGIALAHAWKALTAGYTKYVHPPARYEHLVHLVSVGGLLARGTVFAVIAFLLWARRLDYGGQSIPDTETVLSWTRNLPWGGIILTGLGVGLVLFCLYSFAEAAWRRVSLPDP</sequence>
<feature type="transmembrane region" description="Helical" evidence="1">
    <location>
        <begin position="182"/>
        <end position="206"/>
    </location>
</feature>
<reference evidence="3 4" key="1">
    <citation type="submission" date="2017-10" db="EMBL/GenBank/DDBJ databases">
        <title>Sedimentibacterium mangrovi gen. nov., sp. nov., a novel member of family Phyllobacteriacea isolated from mangrove sediment.</title>
        <authorList>
            <person name="Liao H."/>
            <person name="Tian Y."/>
        </authorList>
    </citation>
    <scope>NUCLEOTIDE SEQUENCE [LARGE SCALE GENOMIC DNA]</scope>
    <source>
        <strain evidence="3 4">X9-2-2</strain>
    </source>
</reference>
<dbReference type="AlphaFoldDB" id="A0A2G1QUD6"/>
<keyword evidence="1" id="KW-0472">Membrane</keyword>
<comment type="caution">
    <text evidence="3">The sequence shown here is derived from an EMBL/GenBank/DDBJ whole genome shotgun (WGS) entry which is preliminary data.</text>
</comment>
<accession>A0A2G1QUD6</accession>
<evidence type="ECO:0000313" key="4">
    <source>
        <dbReference type="Proteomes" id="UP000221168"/>
    </source>
</evidence>